<dbReference type="Proteomes" id="UP000030907">
    <property type="component" value="Chromosome"/>
</dbReference>
<dbReference type="AlphaFoldDB" id="A0A0A7PDI1"/>
<dbReference type="STRING" id="1515612.SKP52_01555"/>
<evidence type="ECO:0000313" key="2">
    <source>
        <dbReference type="Proteomes" id="UP000030907"/>
    </source>
</evidence>
<dbReference type="EMBL" id="CP009122">
    <property type="protein sequence ID" value="AJA07248.1"/>
    <property type="molecule type" value="Genomic_DNA"/>
</dbReference>
<gene>
    <name evidence="1" type="ORF">SKP52_01555</name>
</gene>
<keyword evidence="2" id="KW-1185">Reference proteome</keyword>
<dbReference type="KEGG" id="sphk:SKP52_01555"/>
<dbReference type="OrthoDB" id="1551172at2"/>
<reference evidence="1 2" key="1">
    <citation type="journal article" date="2015" name="Int. J. Syst. Evol. Microbiol.">
        <title>Description of Sphingopyxis fribergensis sp. nov. - a soil bacterium with the ability to degrade styrene and phenylacetic acid.</title>
        <authorList>
            <person name="Oelschlagel M."/>
            <person name="Ruckert C."/>
            <person name="Kalinowski J."/>
            <person name="Schmidt G."/>
            <person name="Schlomann M."/>
            <person name="Tischler D."/>
        </authorList>
    </citation>
    <scope>NUCLEOTIDE SEQUENCE [LARGE SCALE GENOMIC DNA]</scope>
    <source>
        <strain evidence="1 2">Kp5.2</strain>
    </source>
</reference>
<sequence length="199" mass="21930">MSRRSHWDDNPHHPVDDWKTEVANDDTRLGYLDWVEARSEMLASEDSPGTAGVSPRRDAVRIRATDRLGTIAYIHREANRPMRCTLANGVSAALFYAGITVDEMTCRFALDDCETADQALAIVRRYGSLEYGYCQAGPPPGWDSSPATPPAIHLLADLLGEIDRLATIVPEVLGQIDEDAVRRARAVIAMELPPGSRET</sequence>
<dbReference type="HOGENOM" id="CLU_1371459_0_0_5"/>
<name>A0A0A7PDI1_9SPHN</name>
<protein>
    <submittedName>
        <fullName evidence="1">Uncharacterized protein</fullName>
    </submittedName>
</protein>
<evidence type="ECO:0000313" key="1">
    <source>
        <dbReference type="EMBL" id="AJA07248.1"/>
    </source>
</evidence>
<organism evidence="1 2">
    <name type="scientific">Sphingopyxis fribergensis</name>
    <dbReference type="NCBI Taxonomy" id="1515612"/>
    <lineage>
        <taxon>Bacteria</taxon>
        <taxon>Pseudomonadati</taxon>
        <taxon>Pseudomonadota</taxon>
        <taxon>Alphaproteobacteria</taxon>
        <taxon>Sphingomonadales</taxon>
        <taxon>Sphingomonadaceae</taxon>
        <taxon>Sphingopyxis</taxon>
    </lineage>
</organism>
<accession>A0A0A7PDI1</accession>
<dbReference type="RefSeq" id="WP_039570914.1">
    <property type="nucleotide sequence ID" value="NZ_CP009122.1"/>
</dbReference>
<proteinExistence type="predicted"/>